<dbReference type="EMBL" id="BASZ01000002">
    <property type="protein sequence ID" value="GAD48469.1"/>
    <property type="molecule type" value="Genomic_DNA"/>
</dbReference>
<dbReference type="Pfam" id="PF00355">
    <property type="entry name" value="Rieske"/>
    <property type="match status" value="1"/>
</dbReference>
<dbReference type="eggNOG" id="COG4638">
    <property type="taxonomic scope" value="Bacteria"/>
</dbReference>
<dbReference type="InterPro" id="IPR036922">
    <property type="entry name" value="Rieske_2Fe-2S_sf"/>
</dbReference>
<dbReference type="AlphaFoldDB" id="U2ZSX1"/>
<evidence type="ECO:0000256" key="1">
    <source>
        <dbReference type="ARBA" id="ARBA00001962"/>
    </source>
</evidence>
<evidence type="ECO:0000313" key="8">
    <source>
        <dbReference type="EMBL" id="GAD48469.1"/>
    </source>
</evidence>
<feature type="domain" description="Rieske" evidence="7">
    <location>
        <begin position="18"/>
        <end position="130"/>
    </location>
</feature>
<gene>
    <name evidence="8" type="primary">kshA</name>
    <name evidence="8" type="ORF">NT2_02_05530</name>
</gene>
<dbReference type="RefSeq" id="WP_021689376.1">
    <property type="nucleotide sequence ID" value="NZ_BASZ01000002.1"/>
</dbReference>
<keyword evidence="9" id="KW-1185">Reference proteome</keyword>
<dbReference type="PANTHER" id="PTHR21266:SF60">
    <property type="entry name" value="3-KETOSTEROID-9-ALPHA-MONOOXYGENASE, OXYGENASE COMPONENT"/>
    <property type="match status" value="1"/>
</dbReference>
<dbReference type="PROSITE" id="PS51296">
    <property type="entry name" value="RIESKE"/>
    <property type="match status" value="1"/>
</dbReference>
<dbReference type="Proteomes" id="UP000016568">
    <property type="component" value="Unassembled WGS sequence"/>
</dbReference>
<dbReference type="KEGG" id="ntd:EGO55_02315"/>
<accession>U2ZSX1</accession>
<name>U2ZSX1_9SPHN</name>
<evidence type="ECO:0000313" key="9">
    <source>
        <dbReference type="Proteomes" id="UP000016568"/>
    </source>
</evidence>
<keyword evidence="4" id="KW-0560">Oxidoreductase</keyword>
<dbReference type="GO" id="GO:0008203">
    <property type="term" value="P:cholesterol metabolic process"/>
    <property type="evidence" value="ECO:0007669"/>
    <property type="project" value="InterPro"/>
</dbReference>
<comment type="caution">
    <text evidence="8">The sequence shown here is derived from an EMBL/GenBank/DDBJ whole genome shotgun (WGS) entry which is preliminary data.</text>
</comment>
<dbReference type="PANTHER" id="PTHR21266">
    <property type="entry name" value="IRON-SULFUR DOMAIN CONTAINING PROTEIN"/>
    <property type="match status" value="1"/>
</dbReference>
<evidence type="ECO:0000256" key="5">
    <source>
        <dbReference type="ARBA" id="ARBA00023004"/>
    </source>
</evidence>
<organism evidence="8 9">
    <name type="scientific">Caenibius tardaugens NBRC 16725</name>
    <dbReference type="NCBI Taxonomy" id="1219035"/>
    <lineage>
        <taxon>Bacteria</taxon>
        <taxon>Pseudomonadati</taxon>
        <taxon>Pseudomonadota</taxon>
        <taxon>Alphaproteobacteria</taxon>
        <taxon>Sphingomonadales</taxon>
        <taxon>Erythrobacteraceae</taxon>
        <taxon>Caenibius</taxon>
    </lineage>
</organism>
<protein>
    <submittedName>
        <fullName evidence="8">3-ketosteroid-9-alpha-hydroxylase oxygenase subunit</fullName>
    </submittedName>
</protein>
<dbReference type="Pfam" id="PF19298">
    <property type="entry name" value="KshA_C"/>
    <property type="match status" value="1"/>
</dbReference>
<keyword evidence="3" id="KW-0479">Metal-binding</keyword>
<evidence type="ECO:0000256" key="6">
    <source>
        <dbReference type="ARBA" id="ARBA00023014"/>
    </source>
</evidence>
<dbReference type="GO" id="GO:0016491">
    <property type="term" value="F:oxidoreductase activity"/>
    <property type="evidence" value="ECO:0007669"/>
    <property type="project" value="UniProtKB-KW"/>
</dbReference>
<keyword evidence="2" id="KW-0001">2Fe-2S</keyword>
<reference evidence="8 9" key="1">
    <citation type="submission" date="2013-09" db="EMBL/GenBank/DDBJ databases">
        <title>Whole genome shotgun sequence of Novosphingobium tardaugens NBRC 16725.</title>
        <authorList>
            <person name="Isaki S."/>
            <person name="Hosoyama A."/>
            <person name="Tsuchikane K."/>
            <person name="Katsumata H."/>
            <person name="Ando Y."/>
            <person name="Yamazaki S."/>
            <person name="Fujita N."/>
        </authorList>
    </citation>
    <scope>NUCLEOTIDE SEQUENCE [LARGE SCALE GENOMIC DNA]</scope>
    <source>
        <strain evidence="8 9">NBRC 16725</strain>
    </source>
</reference>
<proteinExistence type="predicted"/>
<dbReference type="SUPFAM" id="SSF55961">
    <property type="entry name" value="Bet v1-like"/>
    <property type="match status" value="1"/>
</dbReference>
<evidence type="ECO:0000259" key="7">
    <source>
        <dbReference type="PROSITE" id="PS51296"/>
    </source>
</evidence>
<dbReference type="Gene3D" id="3.90.380.10">
    <property type="entry name" value="Naphthalene 1,2-dioxygenase Alpha Subunit, Chain A, domain 1"/>
    <property type="match status" value="1"/>
</dbReference>
<dbReference type="GO" id="GO:0046872">
    <property type="term" value="F:metal ion binding"/>
    <property type="evidence" value="ECO:0007669"/>
    <property type="project" value="UniProtKB-KW"/>
</dbReference>
<evidence type="ECO:0000256" key="4">
    <source>
        <dbReference type="ARBA" id="ARBA00023002"/>
    </source>
</evidence>
<dbReference type="InterPro" id="IPR050584">
    <property type="entry name" value="Cholesterol_7-desaturase"/>
</dbReference>
<dbReference type="GO" id="GO:0051537">
    <property type="term" value="F:2 iron, 2 sulfur cluster binding"/>
    <property type="evidence" value="ECO:0007669"/>
    <property type="project" value="UniProtKB-KW"/>
</dbReference>
<keyword evidence="5" id="KW-0408">Iron</keyword>
<evidence type="ECO:0000256" key="2">
    <source>
        <dbReference type="ARBA" id="ARBA00022714"/>
    </source>
</evidence>
<evidence type="ECO:0000256" key="3">
    <source>
        <dbReference type="ARBA" id="ARBA00022723"/>
    </source>
</evidence>
<comment type="cofactor">
    <cofactor evidence="1">
        <name>Fe cation</name>
        <dbReference type="ChEBI" id="CHEBI:24875"/>
    </cofactor>
</comment>
<sequence>MATTKEYGLGEFDFPRGWFMIAPATDATRTPTSMRYFGKDLVMYRGESGKVYVTDAYCPHMGAHLAKNSTSYIVLDGEHVEGESIRCPFHGWRFGPDGQCNHIPYSDNFIPKAAKLEHYHVVESAGIVWMWHDPEGLEPEYDLPSFGGHYGEPGWVEWKIDFMGDLNVHGIEIVDNMADLGHFVPIHGAKDFTYFANECMGHIVHQYYSAGHRTLTAEEGDQLVLDTWYEGPGFLQSEMAGAFDSFIMISNTPIEDGISRSWHALMVKVNDGTREITDEDRANALAYQEASRLAFAQDVEIWANKRACLNPLAIPADGPYGKVRLWYKQFYNARDKAPELQKRSDGLYVTMDKRPGSKAA</sequence>
<dbReference type="Gene3D" id="2.102.10.10">
    <property type="entry name" value="Rieske [2Fe-2S] iron-sulphur domain"/>
    <property type="match status" value="1"/>
</dbReference>
<keyword evidence="6" id="KW-0411">Iron-sulfur</keyword>
<dbReference type="OrthoDB" id="9800776at2"/>
<dbReference type="InterPro" id="IPR045605">
    <property type="entry name" value="KshA-like_C"/>
</dbReference>
<dbReference type="SUPFAM" id="SSF50022">
    <property type="entry name" value="ISP domain"/>
    <property type="match status" value="1"/>
</dbReference>
<dbReference type="InterPro" id="IPR017941">
    <property type="entry name" value="Rieske_2Fe-2S"/>
</dbReference>
<dbReference type="CDD" id="cd03469">
    <property type="entry name" value="Rieske_RO_Alpha_N"/>
    <property type="match status" value="1"/>
</dbReference>